<dbReference type="Proteomes" id="UP000515162">
    <property type="component" value="Chromosome 3R"/>
</dbReference>
<protein>
    <submittedName>
        <fullName evidence="10">Uncharacterized protein LOC117146049</fullName>
    </submittedName>
</protein>
<keyword evidence="5 8" id="KW-0472">Membrane</keyword>
<evidence type="ECO:0000256" key="1">
    <source>
        <dbReference type="ARBA" id="ARBA00004651"/>
    </source>
</evidence>
<dbReference type="GeneID" id="117146049"/>
<dbReference type="SUPFAM" id="SSF53850">
    <property type="entry name" value="Periplasmic binding protein-like II"/>
    <property type="match status" value="1"/>
</dbReference>
<evidence type="ECO:0000256" key="8">
    <source>
        <dbReference type="SAM" id="Phobius"/>
    </source>
</evidence>
<dbReference type="InterPro" id="IPR052192">
    <property type="entry name" value="Insect_Ionotropic_Sensory_Rcpt"/>
</dbReference>
<evidence type="ECO:0000313" key="9">
    <source>
        <dbReference type="Proteomes" id="UP000515162"/>
    </source>
</evidence>
<dbReference type="AlphaFoldDB" id="A0A6P8KF76"/>
<keyword evidence="7" id="KW-0325">Glycoprotein</keyword>
<evidence type="ECO:0000256" key="5">
    <source>
        <dbReference type="ARBA" id="ARBA00023136"/>
    </source>
</evidence>
<feature type="transmembrane region" description="Helical" evidence="8">
    <location>
        <begin position="515"/>
        <end position="539"/>
    </location>
</feature>
<gene>
    <name evidence="10" type="primary">LOC117146049</name>
</gene>
<evidence type="ECO:0000256" key="3">
    <source>
        <dbReference type="ARBA" id="ARBA00022692"/>
    </source>
</evidence>
<evidence type="ECO:0000313" key="10">
    <source>
        <dbReference type="RefSeq" id="XP_033167880.1"/>
    </source>
</evidence>
<evidence type="ECO:0000256" key="7">
    <source>
        <dbReference type="ARBA" id="ARBA00023180"/>
    </source>
</evidence>
<name>A0A6P8KF76_DROMA</name>
<dbReference type="PANTHER" id="PTHR42643:SF41">
    <property type="entry name" value="IONOTROPIC RECEPTOR 20A-RELATED"/>
    <property type="match status" value="1"/>
</dbReference>
<evidence type="ECO:0000256" key="6">
    <source>
        <dbReference type="ARBA" id="ARBA00023170"/>
    </source>
</evidence>
<comment type="subcellular location">
    <subcellularLocation>
        <location evidence="1">Cell membrane</location>
        <topology evidence="1">Multi-pass membrane protein</topology>
    </subcellularLocation>
</comment>
<keyword evidence="4 8" id="KW-1133">Transmembrane helix</keyword>
<accession>A0A6P8KF76</accession>
<keyword evidence="9" id="KW-1185">Reference proteome</keyword>
<evidence type="ECO:0000256" key="4">
    <source>
        <dbReference type="ARBA" id="ARBA00022989"/>
    </source>
</evidence>
<keyword evidence="6" id="KW-0675">Receptor</keyword>
<feature type="transmembrane region" description="Helical" evidence="8">
    <location>
        <begin position="294"/>
        <end position="313"/>
    </location>
</feature>
<keyword evidence="3 8" id="KW-0812">Transmembrane</keyword>
<dbReference type="GO" id="GO:0005886">
    <property type="term" value="C:plasma membrane"/>
    <property type="evidence" value="ECO:0007669"/>
    <property type="project" value="UniProtKB-SubCell"/>
</dbReference>
<keyword evidence="2" id="KW-1003">Cell membrane</keyword>
<evidence type="ECO:0000256" key="2">
    <source>
        <dbReference type="ARBA" id="ARBA00022475"/>
    </source>
</evidence>
<dbReference type="RefSeq" id="XP_033167880.1">
    <property type="nucleotide sequence ID" value="XM_033311989.1"/>
</dbReference>
<organism evidence="9 10">
    <name type="scientific">Drosophila mauritiana</name>
    <name type="common">Fruit fly</name>
    <dbReference type="NCBI Taxonomy" id="7226"/>
    <lineage>
        <taxon>Eukaryota</taxon>
        <taxon>Metazoa</taxon>
        <taxon>Ecdysozoa</taxon>
        <taxon>Arthropoda</taxon>
        <taxon>Hexapoda</taxon>
        <taxon>Insecta</taxon>
        <taxon>Pterygota</taxon>
        <taxon>Neoptera</taxon>
        <taxon>Endopterygota</taxon>
        <taxon>Diptera</taxon>
        <taxon>Brachycera</taxon>
        <taxon>Muscomorpha</taxon>
        <taxon>Ephydroidea</taxon>
        <taxon>Drosophilidae</taxon>
        <taxon>Drosophila</taxon>
        <taxon>Sophophora</taxon>
    </lineage>
</organism>
<dbReference type="CTD" id="42768"/>
<dbReference type="PANTHER" id="PTHR42643">
    <property type="entry name" value="IONOTROPIC RECEPTOR 20A-RELATED"/>
    <property type="match status" value="1"/>
</dbReference>
<sequence>MSTAVNSVHSKLVSLLSRGQELTSIFFYAPAKEKCHLEDTISSATWGLPLVIWRTDRTVILNGFIGEGLLVLACLPGFHWRALLGSLSRSLKYLRQARILIELMEDRDEFLVSEVLQFCLSQDMINVNAIFDDFPETENLSSFEAYPSFEVVNQTFTADTQVSDLYPNKMLNLRGGVIRTMPDYSEPNTILYQDKEGNKEILGYLWDLLEAYAHKHNAQLQVVNKYADDRPLNFIELLDAAQSGIIDVGASIQPMSMGSLSRMHEISYPVNQASWCTMLPVERQLHVSELLTRVMPYPTLILLLLLWIFYEVLRGRWRRHPKLQSIGWLVLATLVSSNYVGRLLNLFTDPPSLPPVNSLSALMESPVRIISIRSEYSSIEFTQRTKYSAAFHLALQASILIGLRNAFNTSYGYTITSEKWKIYEEQQKRSSKPVFRYSKDLCFYEMIPFGLVIPENSPHRAPLHSYTLLLRQAGLHDFWVNRGFSYMVKAGKINFTAVGERYQAKTLTITDLRNVFIIYASVLLISLVLFTCELFVSWVNYWLGF</sequence>
<reference evidence="10" key="1">
    <citation type="submission" date="2025-08" db="UniProtKB">
        <authorList>
            <consortium name="RefSeq"/>
        </authorList>
    </citation>
    <scope>IDENTIFICATION</scope>
    <source>
        <strain evidence="10">Mau12</strain>
        <tissue evidence="10">Whole Body</tissue>
    </source>
</reference>
<proteinExistence type="predicted"/>